<keyword evidence="2" id="KW-1185">Reference proteome</keyword>
<dbReference type="Proteomes" id="UP001056120">
    <property type="component" value="Linkage Group LG19"/>
</dbReference>
<comment type="caution">
    <text evidence="1">The sequence shown here is derived from an EMBL/GenBank/DDBJ whole genome shotgun (WGS) entry which is preliminary data.</text>
</comment>
<accession>A0ACB9DBX7</accession>
<protein>
    <submittedName>
        <fullName evidence="1">Uncharacterized protein</fullName>
    </submittedName>
</protein>
<organism evidence="1 2">
    <name type="scientific">Smallanthus sonchifolius</name>
    <dbReference type="NCBI Taxonomy" id="185202"/>
    <lineage>
        <taxon>Eukaryota</taxon>
        <taxon>Viridiplantae</taxon>
        <taxon>Streptophyta</taxon>
        <taxon>Embryophyta</taxon>
        <taxon>Tracheophyta</taxon>
        <taxon>Spermatophyta</taxon>
        <taxon>Magnoliopsida</taxon>
        <taxon>eudicotyledons</taxon>
        <taxon>Gunneridae</taxon>
        <taxon>Pentapetalae</taxon>
        <taxon>asterids</taxon>
        <taxon>campanulids</taxon>
        <taxon>Asterales</taxon>
        <taxon>Asteraceae</taxon>
        <taxon>Asteroideae</taxon>
        <taxon>Heliantheae alliance</taxon>
        <taxon>Millerieae</taxon>
        <taxon>Smallanthus</taxon>
    </lineage>
</organism>
<gene>
    <name evidence="1" type="ORF">L1987_56950</name>
</gene>
<proteinExistence type="predicted"/>
<sequence>MSCQYRTTPPPPNQLHPLLQPPTSAAVRIDEMLEIEFTLILGVNLKKNFIVTISSDKGLCGGINFTYGSSQDQLWSRH</sequence>
<reference evidence="2" key="1">
    <citation type="journal article" date="2022" name="Mol. Ecol. Resour.">
        <title>The genomes of chicory, endive, great burdock and yacon provide insights into Asteraceae palaeo-polyploidization history and plant inulin production.</title>
        <authorList>
            <person name="Fan W."/>
            <person name="Wang S."/>
            <person name="Wang H."/>
            <person name="Wang A."/>
            <person name="Jiang F."/>
            <person name="Liu H."/>
            <person name="Zhao H."/>
            <person name="Xu D."/>
            <person name="Zhang Y."/>
        </authorList>
    </citation>
    <scope>NUCLEOTIDE SEQUENCE [LARGE SCALE GENOMIC DNA]</scope>
    <source>
        <strain evidence="2">cv. Yunnan</strain>
    </source>
</reference>
<name>A0ACB9DBX7_9ASTR</name>
<evidence type="ECO:0000313" key="1">
    <source>
        <dbReference type="EMBL" id="KAI3743883.1"/>
    </source>
</evidence>
<evidence type="ECO:0000313" key="2">
    <source>
        <dbReference type="Proteomes" id="UP001056120"/>
    </source>
</evidence>
<reference evidence="1 2" key="2">
    <citation type="journal article" date="2022" name="Mol. Ecol. Resour.">
        <title>The genomes of chicory, endive, great burdock and yacon provide insights into Asteraceae paleo-polyploidization history and plant inulin production.</title>
        <authorList>
            <person name="Fan W."/>
            <person name="Wang S."/>
            <person name="Wang H."/>
            <person name="Wang A."/>
            <person name="Jiang F."/>
            <person name="Liu H."/>
            <person name="Zhao H."/>
            <person name="Xu D."/>
            <person name="Zhang Y."/>
        </authorList>
    </citation>
    <scope>NUCLEOTIDE SEQUENCE [LARGE SCALE GENOMIC DNA]</scope>
    <source>
        <strain evidence="2">cv. Yunnan</strain>
        <tissue evidence="1">Leaves</tissue>
    </source>
</reference>
<dbReference type="EMBL" id="CM042036">
    <property type="protein sequence ID" value="KAI3743883.1"/>
    <property type="molecule type" value="Genomic_DNA"/>
</dbReference>